<dbReference type="AlphaFoldDB" id="A0A0E9QPU1"/>
<evidence type="ECO:0000313" key="1">
    <source>
        <dbReference type="EMBL" id="JAH18198.1"/>
    </source>
</evidence>
<sequence length="22" mass="2386">MFLRLSTTPASSGVLFFSLPLT</sequence>
<name>A0A0E9QPU1_ANGAN</name>
<protein>
    <submittedName>
        <fullName evidence="1">Uncharacterized protein</fullName>
    </submittedName>
</protein>
<reference evidence="1" key="1">
    <citation type="submission" date="2014-11" db="EMBL/GenBank/DDBJ databases">
        <authorList>
            <person name="Amaro Gonzalez C."/>
        </authorList>
    </citation>
    <scope>NUCLEOTIDE SEQUENCE</scope>
</reference>
<organism evidence="1">
    <name type="scientific">Anguilla anguilla</name>
    <name type="common">European freshwater eel</name>
    <name type="synonym">Muraena anguilla</name>
    <dbReference type="NCBI Taxonomy" id="7936"/>
    <lineage>
        <taxon>Eukaryota</taxon>
        <taxon>Metazoa</taxon>
        <taxon>Chordata</taxon>
        <taxon>Craniata</taxon>
        <taxon>Vertebrata</taxon>
        <taxon>Euteleostomi</taxon>
        <taxon>Actinopterygii</taxon>
        <taxon>Neopterygii</taxon>
        <taxon>Teleostei</taxon>
        <taxon>Anguilliformes</taxon>
        <taxon>Anguillidae</taxon>
        <taxon>Anguilla</taxon>
    </lineage>
</organism>
<proteinExistence type="predicted"/>
<reference evidence="1" key="2">
    <citation type="journal article" date="2015" name="Fish Shellfish Immunol.">
        <title>Early steps in the European eel (Anguilla anguilla)-Vibrio vulnificus interaction in the gills: Role of the RtxA13 toxin.</title>
        <authorList>
            <person name="Callol A."/>
            <person name="Pajuelo D."/>
            <person name="Ebbesson L."/>
            <person name="Teles M."/>
            <person name="MacKenzie S."/>
            <person name="Amaro C."/>
        </authorList>
    </citation>
    <scope>NUCLEOTIDE SEQUENCE</scope>
</reference>
<accession>A0A0E9QPU1</accession>
<dbReference type="EMBL" id="GBXM01090379">
    <property type="protein sequence ID" value="JAH18198.1"/>
    <property type="molecule type" value="Transcribed_RNA"/>
</dbReference>